<gene>
    <name evidence="1" type="ORF">D1632_16045</name>
</gene>
<keyword evidence="2" id="KW-1185">Reference proteome</keyword>
<proteinExistence type="predicted"/>
<evidence type="ECO:0000313" key="1">
    <source>
        <dbReference type="EMBL" id="RMZ59070.1"/>
    </source>
</evidence>
<evidence type="ECO:0000313" key="2">
    <source>
        <dbReference type="Proteomes" id="UP000267524"/>
    </source>
</evidence>
<sequence length="62" mass="7287">MPGHDKYLPFGLSVRVFLWRIVNLKIENRLQILVKDGESSISQLTSFFSNLKKKKINTKFYV</sequence>
<dbReference type="EMBL" id="QWIV01000014">
    <property type="protein sequence ID" value="RMZ59070.1"/>
    <property type="molecule type" value="Genomic_DNA"/>
</dbReference>
<accession>A0A3M7LAQ6</accession>
<name>A0A3M7LAQ6_9FLAO</name>
<organism evidence="1 2">
    <name type="scientific">Chryseobacterium nematophagum</name>
    <dbReference type="NCBI Taxonomy" id="2305228"/>
    <lineage>
        <taxon>Bacteria</taxon>
        <taxon>Pseudomonadati</taxon>
        <taxon>Bacteroidota</taxon>
        <taxon>Flavobacteriia</taxon>
        <taxon>Flavobacteriales</taxon>
        <taxon>Weeksellaceae</taxon>
        <taxon>Chryseobacterium group</taxon>
        <taxon>Chryseobacterium</taxon>
    </lineage>
</organism>
<protein>
    <submittedName>
        <fullName evidence="1">Uncharacterized protein</fullName>
    </submittedName>
</protein>
<dbReference type="Proteomes" id="UP000267524">
    <property type="component" value="Unassembled WGS sequence"/>
</dbReference>
<reference evidence="1 2" key="1">
    <citation type="submission" date="2018-08" db="EMBL/GenBank/DDBJ databases">
        <title>Chryseobacterium nematophagum: a novel matrix digesting pathogen of nematodes.</title>
        <authorList>
            <person name="Page A."/>
            <person name="Roberts M."/>
            <person name="Felix M.-A."/>
            <person name="Weir W."/>
        </authorList>
    </citation>
    <scope>NUCLEOTIDE SEQUENCE [LARGE SCALE GENOMIC DNA]</scope>
    <source>
        <strain evidence="1 2">JUb275</strain>
    </source>
</reference>
<dbReference type="AlphaFoldDB" id="A0A3M7LAQ6"/>
<comment type="caution">
    <text evidence="1">The sequence shown here is derived from an EMBL/GenBank/DDBJ whole genome shotgun (WGS) entry which is preliminary data.</text>
</comment>